<dbReference type="PANTHER" id="PTHR35496:SF4">
    <property type="entry name" value="2S SULFUR-RICH SEED STORAGE PROTEIN 2-LIKE"/>
    <property type="match status" value="1"/>
</dbReference>
<feature type="domain" description="Bifunctional inhibitor/plant lipid transfer protein/seed storage helical" evidence="6">
    <location>
        <begin position="151"/>
        <end position="248"/>
    </location>
</feature>
<evidence type="ECO:0000256" key="4">
    <source>
        <dbReference type="SAM" id="MobiDB-lite"/>
    </source>
</evidence>
<dbReference type="InterPro" id="IPR036312">
    <property type="entry name" value="Bifun_inhib/LTP/seed_sf"/>
</dbReference>
<dbReference type="GO" id="GO:0045735">
    <property type="term" value="F:nutrient reservoir activity"/>
    <property type="evidence" value="ECO:0007669"/>
    <property type="project" value="UniProtKB-KW"/>
</dbReference>
<dbReference type="AlphaFoldDB" id="A0AA38SFM4"/>
<dbReference type="InterPro" id="IPR016140">
    <property type="entry name" value="Bifunc_inhib/LTP/seed_store"/>
</dbReference>
<evidence type="ECO:0000256" key="2">
    <source>
        <dbReference type="ARBA" id="ARBA00022761"/>
    </source>
</evidence>
<keyword evidence="3" id="KW-0708">Seed storage protein</keyword>
<dbReference type="SMART" id="SM00499">
    <property type="entry name" value="AAI"/>
    <property type="match status" value="2"/>
</dbReference>
<dbReference type="PANTHER" id="PTHR35496">
    <property type="entry name" value="2S SEED STORAGE PROTEIN 1-RELATED"/>
    <property type="match status" value="1"/>
</dbReference>
<evidence type="ECO:0000256" key="1">
    <source>
        <dbReference type="ARBA" id="ARBA00008262"/>
    </source>
</evidence>
<dbReference type="Gene3D" id="1.10.110.10">
    <property type="entry name" value="Plant lipid-transfer and hydrophobic proteins"/>
    <property type="match status" value="2"/>
</dbReference>
<gene>
    <name evidence="7" type="ORF">OSB04_030666</name>
</gene>
<evidence type="ECO:0000256" key="3">
    <source>
        <dbReference type="ARBA" id="ARBA00023129"/>
    </source>
</evidence>
<keyword evidence="5" id="KW-0732">Signal</keyword>
<dbReference type="Pfam" id="PF00234">
    <property type="entry name" value="Tryp_alpha_amyl"/>
    <property type="match status" value="2"/>
</dbReference>
<evidence type="ECO:0000256" key="5">
    <source>
        <dbReference type="SAM" id="SignalP"/>
    </source>
</evidence>
<organism evidence="7 8">
    <name type="scientific">Centaurea solstitialis</name>
    <name type="common">yellow star-thistle</name>
    <dbReference type="NCBI Taxonomy" id="347529"/>
    <lineage>
        <taxon>Eukaryota</taxon>
        <taxon>Viridiplantae</taxon>
        <taxon>Streptophyta</taxon>
        <taxon>Embryophyta</taxon>
        <taxon>Tracheophyta</taxon>
        <taxon>Spermatophyta</taxon>
        <taxon>Magnoliopsida</taxon>
        <taxon>eudicotyledons</taxon>
        <taxon>Gunneridae</taxon>
        <taxon>Pentapetalae</taxon>
        <taxon>asterids</taxon>
        <taxon>campanulids</taxon>
        <taxon>Asterales</taxon>
        <taxon>Asteraceae</taxon>
        <taxon>Carduoideae</taxon>
        <taxon>Cardueae</taxon>
        <taxon>Centaureinae</taxon>
        <taxon>Centaurea</taxon>
    </lineage>
</organism>
<reference evidence="7" key="1">
    <citation type="submission" date="2023-03" db="EMBL/GenBank/DDBJ databases">
        <title>Chromosome-scale reference genome and RAD-based genetic map of yellow starthistle (Centaurea solstitialis) reveal putative structural variation and QTLs associated with invader traits.</title>
        <authorList>
            <person name="Reatini B."/>
            <person name="Cang F.A."/>
            <person name="Jiang Q."/>
            <person name="Mckibben M.T.W."/>
            <person name="Barker M.S."/>
            <person name="Rieseberg L.H."/>
            <person name="Dlugosch K.M."/>
        </authorList>
    </citation>
    <scope>NUCLEOTIDE SEQUENCE</scope>
    <source>
        <strain evidence="7">CAN-66</strain>
        <tissue evidence="7">Leaf</tissue>
    </source>
</reference>
<evidence type="ECO:0000313" key="8">
    <source>
        <dbReference type="Proteomes" id="UP001172457"/>
    </source>
</evidence>
<keyword evidence="2" id="KW-0758">Storage protein</keyword>
<protein>
    <recommendedName>
        <fullName evidence="6">Bifunctional inhibitor/plant lipid transfer protein/seed storage helical domain-containing protein</fullName>
    </recommendedName>
</protein>
<feature type="chain" id="PRO_5041345722" description="Bifunctional inhibitor/plant lipid transfer protein/seed storage helical domain-containing protein" evidence="5">
    <location>
        <begin position="21"/>
        <end position="265"/>
    </location>
</feature>
<evidence type="ECO:0000259" key="6">
    <source>
        <dbReference type="SMART" id="SM00499"/>
    </source>
</evidence>
<dbReference type="EMBL" id="JARYMX010000008">
    <property type="protein sequence ID" value="KAJ9537933.1"/>
    <property type="molecule type" value="Genomic_DNA"/>
</dbReference>
<name>A0AA38SFM4_9ASTR</name>
<comment type="caution">
    <text evidence="7">The sequence shown here is derived from an EMBL/GenBank/DDBJ whole genome shotgun (WGS) entry which is preliminary data.</text>
</comment>
<feature type="signal peptide" evidence="5">
    <location>
        <begin position="1"/>
        <end position="20"/>
    </location>
</feature>
<accession>A0AA38SFM4</accession>
<feature type="region of interest" description="Disordered" evidence="4">
    <location>
        <begin position="237"/>
        <end position="265"/>
    </location>
</feature>
<evidence type="ECO:0000313" key="7">
    <source>
        <dbReference type="EMBL" id="KAJ9537933.1"/>
    </source>
</evidence>
<dbReference type="SUPFAM" id="SSF47699">
    <property type="entry name" value="Bifunctional inhibitor/lipid-transfer protein/seed storage 2S albumin"/>
    <property type="match status" value="2"/>
</dbReference>
<sequence>MAKLTLLALTIATLLALASAHKTIITTTIEDDDTFDTANPSSKKQFCMQHLQSQQLRQCQNYLQQPDQTPFEHQQQTLQQCCQQLQNVDQQCHCKAIKQVFSEVHKQVQQQQQGPFGSMQIQKLKQKAENLQNQCNLQTRKQCRIKTMMQCQQQLQGREFNRCQRYVEKQTGSGYLRSVVSNPEDREQCCQELRNVEVECQCEAMKEVMRQGMQKEGMQEMGMIRRVVEDLKNQFVKDTHIRDGHPVRPEPDEKPGPASPTKARS</sequence>
<dbReference type="Proteomes" id="UP001172457">
    <property type="component" value="Chromosome 8"/>
</dbReference>
<comment type="similarity">
    <text evidence="1">Belongs to the 2S seed storage albumins family.</text>
</comment>
<dbReference type="InterPro" id="IPR000617">
    <property type="entry name" value="Napin/2SS/CON"/>
</dbReference>
<proteinExistence type="inferred from homology"/>
<feature type="domain" description="Bifunctional inhibitor/plant lipid transfer protein/seed storage helical" evidence="6">
    <location>
        <begin position="47"/>
        <end position="143"/>
    </location>
</feature>
<keyword evidence="8" id="KW-1185">Reference proteome</keyword>
<feature type="compositionally biased region" description="Basic and acidic residues" evidence="4">
    <location>
        <begin position="237"/>
        <end position="255"/>
    </location>
</feature>